<evidence type="ECO:0000256" key="3">
    <source>
        <dbReference type="ARBA" id="ARBA00022741"/>
    </source>
</evidence>
<dbReference type="Gene3D" id="3.40.50.300">
    <property type="entry name" value="P-loop containing nucleotide triphosphate hydrolases"/>
    <property type="match status" value="1"/>
</dbReference>
<proteinExistence type="inferred from homology"/>
<dbReference type="eggNOG" id="KOG1423">
    <property type="taxonomic scope" value="Eukaryota"/>
</dbReference>
<dbReference type="NCBIfam" id="TIGR00231">
    <property type="entry name" value="small_GTP"/>
    <property type="match status" value="1"/>
</dbReference>
<dbReference type="FunCoup" id="A0A212FLX9">
    <property type="interactions" value="1576"/>
</dbReference>
<evidence type="ECO:0000313" key="6">
    <source>
        <dbReference type="EMBL" id="OWR54742.1"/>
    </source>
</evidence>
<dbReference type="CDD" id="cd04163">
    <property type="entry name" value="Era"/>
    <property type="match status" value="1"/>
</dbReference>
<dbReference type="InterPro" id="IPR005662">
    <property type="entry name" value="GTPase_Era-like"/>
</dbReference>
<evidence type="ECO:0000256" key="5">
    <source>
        <dbReference type="ARBA" id="ARBA00030975"/>
    </source>
</evidence>
<dbReference type="AlphaFoldDB" id="A0A212FLX9"/>
<dbReference type="GO" id="GO:0000028">
    <property type="term" value="P:ribosomal small subunit assembly"/>
    <property type="evidence" value="ECO:0007669"/>
    <property type="project" value="TreeGrafter"/>
</dbReference>
<dbReference type="KEGG" id="dpl:KGM_215923"/>
<dbReference type="STRING" id="278856.A0A212FLX9"/>
<dbReference type="SUPFAM" id="SSF52540">
    <property type="entry name" value="P-loop containing nucleoside triphosphate hydrolases"/>
    <property type="match status" value="1"/>
</dbReference>
<dbReference type="Proteomes" id="UP000007151">
    <property type="component" value="Unassembled WGS sequence"/>
</dbReference>
<dbReference type="Gene3D" id="3.30.300.20">
    <property type="match status" value="1"/>
</dbReference>
<dbReference type="GO" id="GO:0005759">
    <property type="term" value="C:mitochondrial matrix"/>
    <property type="evidence" value="ECO:0007669"/>
    <property type="project" value="TreeGrafter"/>
</dbReference>
<dbReference type="SUPFAM" id="SSF54814">
    <property type="entry name" value="Prokaryotic type KH domain (KH-domain type II)"/>
    <property type="match status" value="1"/>
</dbReference>
<keyword evidence="4" id="KW-0342">GTP-binding</keyword>
<dbReference type="PANTHER" id="PTHR42698:SF1">
    <property type="entry name" value="GTPASE ERA, MITOCHONDRIAL"/>
    <property type="match status" value="1"/>
</dbReference>
<dbReference type="InterPro" id="IPR030388">
    <property type="entry name" value="G_ERA_dom"/>
</dbReference>
<evidence type="ECO:0000256" key="2">
    <source>
        <dbReference type="ARBA" id="ARBA00019149"/>
    </source>
</evidence>
<dbReference type="InterPro" id="IPR015946">
    <property type="entry name" value="KH_dom-like_a/b"/>
</dbReference>
<evidence type="ECO:0000256" key="1">
    <source>
        <dbReference type="ARBA" id="ARBA00007921"/>
    </source>
</evidence>
<dbReference type="OrthoDB" id="8954335at2759"/>
<sequence>MFTLVLIPLRFKNRSPNLLRALYSSQPQQESKKDIGKVVNVAIVGAPNAGKSTLINRIVDRKICAASNKVHTTTKMVRAMCYDKDTQIVFLDTPGVVNTKEQKKYKLPESMLQACQKSLRCADVIGVVHDVSNRWTKNYLNTDVVKIVEMVKEIPSFLILNKVDVLKSKAQLLTIIRNLTNGIIAGNPIPNTDKKSKIEKGYSYFSDVFLVSAMNGDGVGDIKQYLINNAKVRTLQYSPTEWSDQTPERLIEEAVRAKFLDFLANEIPYNLKIRLEYYDEIEEEDRIVCSVAVECPSERLARLISGAGGGRLQQIKSHVRNDLMEMFKKTVLIDLKLHVKSKPELENVV</sequence>
<dbReference type="InterPro" id="IPR006073">
    <property type="entry name" value="GTP-bd"/>
</dbReference>
<comment type="similarity">
    <text evidence="1">Belongs to the TRAFAC class TrmE-Era-EngA-EngB-Septin-like GTPase superfamily. Era GTPase family.</text>
</comment>
<dbReference type="InterPro" id="IPR027417">
    <property type="entry name" value="P-loop_NTPase"/>
</dbReference>
<dbReference type="Pfam" id="PF01926">
    <property type="entry name" value="MMR_HSR1"/>
    <property type="match status" value="1"/>
</dbReference>
<protein>
    <recommendedName>
        <fullName evidence="2">GTPase Era, mitochondrial</fullName>
    </recommendedName>
    <alternativeName>
        <fullName evidence="5">ERA-like protein 1</fullName>
    </alternativeName>
</protein>
<name>A0A212FLX9_DANPL</name>
<evidence type="ECO:0000313" key="7">
    <source>
        <dbReference type="Proteomes" id="UP000007151"/>
    </source>
</evidence>
<dbReference type="GO" id="GO:0043024">
    <property type="term" value="F:ribosomal small subunit binding"/>
    <property type="evidence" value="ECO:0007669"/>
    <property type="project" value="TreeGrafter"/>
</dbReference>
<dbReference type="InterPro" id="IPR009019">
    <property type="entry name" value="KH_sf_prok-type"/>
</dbReference>
<dbReference type="EMBL" id="AGBW02007691">
    <property type="protein sequence ID" value="OWR54742.1"/>
    <property type="molecule type" value="Genomic_DNA"/>
</dbReference>
<dbReference type="PRINTS" id="PR00326">
    <property type="entry name" value="GTP1OBG"/>
</dbReference>
<dbReference type="PANTHER" id="PTHR42698">
    <property type="entry name" value="GTPASE ERA"/>
    <property type="match status" value="1"/>
</dbReference>
<dbReference type="FunFam" id="3.40.50.300:FF:002220">
    <property type="entry name" value="GTPase Era, mitochondrial"/>
    <property type="match status" value="1"/>
</dbReference>
<dbReference type="NCBIfam" id="TIGR00436">
    <property type="entry name" value="era"/>
    <property type="match status" value="1"/>
</dbReference>
<reference evidence="6 7" key="1">
    <citation type="journal article" date="2011" name="Cell">
        <title>The monarch butterfly genome yields insights into long-distance migration.</title>
        <authorList>
            <person name="Zhan S."/>
            <person name="Merlin C."/>
            <person name="Boore J.L."/>
            <person name="Reppert S.M."/>
        </authorList>
    </citation>
    <scope>NUCLEOTIDE SEQUENCE [LARGE SCALE GENOMIC DNA]</scope>
    <source>
        <strain evidence="6">F-2</strain>
    </source>
</reference>
<dbReference type="GO" id="GO:0019843">
    <property type="term" value="F:rRNA binding"/>
    <property type="evidence" value="ECO:0007669"/>
    <property type="project" value="TreeGrafter"/>
</dbReference>
<accession>A0A212FLX9</accession>
<keyword evidence="3" id="KW-0547">Nucleotide-binding</keyword>
<evidence type="ECO:0000256" key="4">
    <source>
        <dbReference type="ARBA" id="ARBA00023134"/>
    </source>
</evidence>
<comment type="caution">
    <text evidence="6">The sequence shown here is derived from an EMBL/GenBank/DDBJ whole genome shotgun (WGS) entry which is preliminary data.</text>
</comment>
<dbReference type="InterPro" id="IPR005225">
    <property type="entry name" value="Small_GTP-bd"/>
</dbReference>
<gene>
    <name evidence="6" type="ORF">KGM_215923</name>
</gene>
<keyword evidence="7" id="KW-1185">Reference proteome</keyword>
<dbReference type="GO" id="GO:0005525">
    <property type="term" value="F:GTP binding"/>
    <property type="evidence" value="ECO:0007669"/>
    <property type="project" value="UniProtKB-KW"/>
</dbReference>
<organism evidence="6 7">
    <name type="scientific">Danaus plexippus plexippus</name>
    <dbReference type="NCBI Taxonomy" id="278856"/>
    <lineage>
        <taxon>Eukaryota</taxon>
        <taxon>Metazoa</taxon>
        <taxon>Ecdysozoa</taxon>
        <taxon>Arthropoda</taxon>
        <taxon>Hexapoda</taxon>
        <taxon>Insecta</taxon>
        <taxon>Pterygota</taxon>
        <taxon>Neoptera</taxon>
        <taxon>Endopterygota</taxon>
        <taxon>Lepidoptera</taxon>
        <taxon>Glossata</taxon>
        <taxon>Ditrysia</taxon>
        <taxon>Papilionoidea</taxon>
        <taxon>Nymphalidae</taxon>
        <taxon>Danainae</taxon>
        <taxon>Danaini</taxon>
        <taxon>Danaina</taxon>
        <taxon>Danaus</taxon>
        <taxon>Danaus</taxon>
    </lineage>
</organism>